<dbReference type="RefSeq" id="WP_091992224.1">
    <property type="nucleotide sequence ID" value="NZ_FOYV01000004.1"/>
</dbReference>
<feature type="domain" description="Histidine kinase" evidence="12">
    <location>
        <begin position="259"/>
        <end position="453"/>
    </location>
</feature>
<comment type="subcellular location">
    <subcellularLocation>
        <location evidence="2">Cell membrane</location>
        <topology evidence="2">Multi-pass membrane protein</topology>
    </subcellularLocation>
</comment>
<dbReference type="InterPro" id="IPR033480">
    <property type="entry name" value="sCache_2"/>
</dbReference>
<dbReference type="EC" id="2.7.13.3" evidence="3"/>
<keyword evidence="14" id="KW-1185">Reference proteome</keyword>
<keyword evidence="9" id="KW-0902">Two-component regulatory system</keyword>
<dbReference type="STRING" id="375760.SAMN04488073_3251"/>
<dbReference type="SMART" id="SM01049">
    <property type="entry name" value="Cache_2"/>
    <property type="match status" value="1"/>
</dbReference>
<keyword evidence="7 13" id="KW-0418">Kinase</keyword>
<dbReference type="InterPro" id="IPR050482">
    <property type="entry name" value="Sensor_HK_TwoCompSys"/>
</dbReference>
<dbReference type="Gene3D" id="3.30.450.20">
    <property type="entry name" value="PAS domain"/>
    <property type="match status" value="1"/>
</dbReference>
<comment type="catalytic activity">
    <reaction evidence="1">
        <text>ATP + protein L-histidine = ADP + protein N-phospho-L-histidine.</text>
        <dbReference type="EC" id="2.7.13.3"/>
    </reaction>
</comment>
<feature type="transmembrane region" description="Helical" evidence="11">
    <location>
        <begin position="201"/>
        <end position="224"/>
    </location>
</feature>
<dbReference type="PANTHER" id="PTHR24421:SF10">
    <property type="entry name" value="NITRATE_NITRITE SENSOR PROTEIN NARQ"/>
    <property type="match status" value="1"/>
</dbReference>
<dbReference type="PANTHER" id="PTHR24421">
    <property type="entry name" value="NITRATE/NITRITE SENSOR PROTEIN NARX-RELATED"/>
    <property type="match status" value="1"/>
</dbReference>
<dbReference type="OrthoDB" id="9797605at2"/>
<dbReference type="GO" id="GO:0005886">
    <property type="term" value="C:plasma membrane"/>
    <property type="evidence" value="ECO:0007669"/>
    <property type="project" value="UniProtKB-SubCell"/>
</dbReference>
<gene>
    <name evidence="13" type="ORF">SAMN04488073_3251</name>
</gene>
<evidence type="ECO:0000313" key="14">
    <source>
        <dbReference type="Proteomes" id="UP000199290"/>
    </source>
</evidence>
<evidence type="ECO:0000259" key="12">
    <source>
        <dbReference type="PROSITE" id="PS50109"/>
    </source>
</evidence>
<protein>
    <recommendedName>
        <fullName evidence="3">histidine kinase</fullName>
        <ecNumber evidence="3">2.7.13.3</ecNumber>
    </recommendedName>
</protein>
<evidence type="ECO:0000256" key="7">
    <source>
        <dbReference type="ARBA" id="ARBA00022777"/>
    </source>
</evidence>
<evidence type="ECO:0000313" key="13">
    <source>
        <dbReference type="EMBL" id="SFR59998.1"/>
    </source>
</evidence>
<accession>A0A1I6I011</accession>
<evidence type="ECO:0000256" key="9">
    <source>
        <dbReference type="ARBA" id="ARBA00023012"/>
    </source>
</evidence>
<dbReference type="Gene3D" id="3.30.565.10">
    <property type="entry name" value="Histidine kinase-like ATPase, C-terminal domain"/>
    <property type="match status" value="1"/>
</dbReference>
<sequence length="455" mass="50525">MKKLTFKTKILIVSLLPLLVVSALLIVIAGYQAKQLGEKNIQSFTDTIFDLRRSEIENYTDIARTTLEYFSTSDFERDISAQELARNVLRNVSYGEDGYFFVYDHYTTLVNPSVPSLEGQDQRTLEDPNGVRLIQDLYKQAEAGGGYTDYAWLKPSRGRVVDKISYAAPVDKWDWWVGTGLYVDDLEDSILSIRSSVDNNILATLQIITGLAVGAVVLVGFVGARLTLSEGRLADVRLKNLSHKVVEGQEEERSRVAMALQKEILRPMNVMKSKLQSSELTKSLGETGRRDFNAALSALNDTMTAVHKLSGDLRPEALDEKGLFKALEDLVDQARLESGIEFSLVMSPRSQRLDSEIEIAVYRIAQEAIKNIVKHSGAEKSRIRLRVERNVLTLTIQDNGIGFDANTAFRKGENSGKGFVDMRVRAESQGGHLTVFSSNGTGAIVKAEIPVIQNS</sequence>
<dbReference type="GO" id="GO:0000160">
    <property type="term" value="P:phosphorelay signal transduction system"/>
    <property type="evidence" value="ECO:0007669"/>
    <property type="project" value="UniProtKB-KW"/>
</dbReference>
<keyword evidence="6 11" id="KW-0812">Transmembrane</keyword>
<dbReference type="CDD" id="cd16917">
    <property type="entry name" value="HATPase_UhpB-NarQ-NarX-like"/>
    <property type="match status" value="1"/>
</dbReference>
<dbReference type="Pfam" id="PF02518">
    <property type="entry name" value="HATPase_c"/>
    <property type="match status" value="1"/>
</dbReference>
<dbReference type="Pfam" id="PF17200">
    <property type="entry name" value="sCache_2"/>
    <property type="match status" value="1"/>
</dbReference>
<evidence type="ECO:0000256" key="8">
    <source>
        <dbReference type="ARBA" id="ARBA00022989"/>
    </source>
</evidence>
<evidence type="ECO:0000256" key="4">
    <source>
        <dbReference type="ARBA" id="ARBA00022475"/>
    </source>
</evidence>
<dbReference type="PROSITE" id="PS50109">
    <property type="entry name" value="HIS_KIN"/>
    <property type="match status" value="1"/>
</dbReference>
<proteinExistence type="predicted"/>
<organism evidence="13 14">
    <name type="scientific">Marinobacter gudaonensis</name>
    <dbReference type="NCBI Taxonomy" id="375760"/>
    <lineage>
        <taxon>Bacteria</taxon>
        <taxon>Pseudomonadati</taxon>
        <taxon>Pseudomonadota</taxon>
        <taxon>Gammaproteobacteria</taxon>
        <taxon>Pseudomonadales</taxon>
        <taxon>Marinobacteraceae</taxon>
        <taxon>Marinobacter</taxon>
    </lineage>
</organism>
<dbReference type="SUPFAM" id="SSF55874">
    <property type="entry name" value="ATPase domain of HSP90 chaperone/DNA topoisomerase II/histidine kinase"/>
    <property type="match status" value="1"/>
</dbReference>
<dbReference type="SMART" id="SM00387">
    <property type="entry name" value="HATPase_c"/>
    <property type="match status" value="1"/>
</dbReference>
<dbReference type="AlphaFoldDB" id="A0A1I6I011"/>
<evidence type="ECO:0000256" key="5">
    <source>
        <dbReference type="ARBA" id="ARBA00022679"/>
    </source>
</evidence>
<dbReference type="GO" id="GO:0004673">
    <property type="term" value="F:protein histidine kinase activity"/>
    <property type="evidence" value="ECO:0007669"/>
    <property type="project" value="UniProtKB-EC"/>
</dbReference>
<keyword evidence="5" id="KW-0808">Transferase</keyword>
<reference evidence="14" key="1">
    <citation type="submission" date="2016-10" db="EMBL/GenBank/DDBJ databases">
        <authorList>
            <person name="Varghese N."/>
            <person name="Submissions S."/>
        </authorList>
    </citation>
    <scope>NUCLEOTIDE SEQUENCE [LARGE SCALE GENOMIC DNA]</scope>
    <source>
        <strain evidence="14">CGMCC 1.6294</strain>
    </source>
</reference>
<keyword evidence="10 11" id="KW-0472">Membrane</keyword>
<evidence type="ECO:0000256" key="11">
    <source>
        <dbReference type="SAM" id="Phobius"/>
    </source>
</evidence>
<keyword evidence="8 11" id="KW-1133">Transmembrane helix</keyword>
<evidence type="ECO:0000256" key="3">
    <source>
        <dbReference type="ARBA" id="ARBA00012438"/>
    </source>
</evidence>
<dbReference type="Proteomes" id="UP000199290">
    <property type="component" value="Unassembled WGS sequence"/>
</dbReference>
<name>A0A1I6I011_9GAMM</name>
<evidence type="ECO:0000256" key="1">
    <source>
        <dbReference type="ARBA" id="ARBA00000085"/>
    </source>
</evidence>
<dbReference type="InterPro" id="IPR005467">
    <property type="entry name" value="His_kinase_dom"/>
</dbReference>
<evidence type="ECO:0000256" key="10">
    <source>
        <dbReference type="ARBA" id="ARBA00023136"/>
    </source>
</evidence>
<evidence type="ECO:0000256" key="6">
    <source>
        <dbReference type="ARBA" id="ARBA00022692"/>
    </source>
</evidence>
<evidence type="ECO:0000256" key="2">
    <source>
        <dbReference type="ARBA" id="ARBA00004651"/>
    </source>
</evidence>
<dbReference type="InterPro" id="IPR003594">
    <property type="entry name" value="HATPase_dom"/>
</dbReference>
<keyword evidence="4" id="KW-1003">Cell membrane</keyword>
<dbReference type="InterPro" id="IPR036890">
    <property type="entry name" value="HATPase_C_sf"/>
</dbReference>
<dbReference type="EMBL" id="FOYV01000004">
    <property type="protein sequence ID" value="SFR59998.1"/>
    <property type="molecule type" value="Genomic_DNA"/>
</dbReference>